<evidence type="ECO:0000313" key="2">
    <source>
        <dbReference type="EMBL" id="OYV02859.1"/>
    </source>
</evidence>
<gene>
    <name evidence="2" type="ORF">CGW93_03480</name>
</gene>
<dbReference type="Gene3D" id="3.10.690.10">
    <property type="entry name" value="Bifunctional nuclease domain"/>
    <property type="match status" value="1"/>
</dbReference>
<protein>
    <recommendedName>
        <fullName evidence="1">BFN domain-containing protein</fullName>
    </recommendedName>
</protein>
<name>A0A257LTQ3_UNCW3</name>
<dbReference type="PROSITE" id="PS51658">
    <property type="entry name" value="BFN"/>
    <property type="match status" value="1"/>
</dbReference>
<dbReference type="SUPFAM" id="SSF103256">
    <property type="entry name" value="Hypothetical protein TM0160"/>
    <property type="match status" value="1"/>
</dbReference>
<evidence type="ECO:0000259" key="1">
    <source>
        <dbReference type="PROSITE" id="PS51658"/>
    </source>
</evidence>
<dbReference type="Proteomes" id="UP000216312">
    <property type="component" value="Unassembled WGS sequence"/>
</dbReference>
<sequence length="149" mass="16713">MGSRRVIHVEVSRVIWDEQNKGPVVLLKDMNSDYVLPIWIGEPEAMAIVAALEHYEFKRPLTHDLMKEIIDSLDAKVLHILISEIKGSTFYARIMLECNGNVAEIDARPSDSIALALRTGSPIYVAREVFEAGKAIPLRNFSGFENYGV</sequence>
<dbReference type="PANTHER" id="PTHR15160:SF1">
    <property type="entry name" value="VON HIPPEL-LINDAU DISEASE TUMOR SUPPRESSOR"/>
    <property type="match status" value="1"/>
</dbReference>
<dbReference type="InterPro" id="IPR036104">
    <property type="entry name" value="BFN_sf"/>
</dbReference>
<accession>A0A257LTQ3</accession>
<dbReference type="PANTHER" id="PTHR15160">
    <property type="entry name" value="VON HIPPEL-LINDAU PROTEIN"/>
    <property type="match status" value="1"/>
</dbReference>
<evidence type="ECO:0000313" key="3">
    <source>
        <dbReference type="Proteomes" id="UP000216312"/>
    </source>
</evidence>
<proteinExistence type="predicted"/>
<dbReference type="GO" id="GO:0004518">
    <property type="term" value="F:nuclease activity"/>
    <property type="evidence" value="ECO:0007669"/>
    <property type="project" value="InterPro"/>
</dbReference>
<dbReference type="AlphaFoldDB" id="A0A257LTQ3"/>
<reference evidence="3" key="1">
    <citation type="submission" date="2017-07" db="EMBL/GenBank/DDBJ databases">
        <title>Novel pathways for hydrocarbon cycling and metabolic interdependencies in hydrothermal sediment communities.</title>
        <authorList>
            <person name="Dombrowski N."/>
            <person name="Seitz K."/>
            <person name="Teske A."/>
            <person name="Baker B."/>
        </authorList>
    </citation>
    <scope>NUCLEOTIDE SEQUENCE [LARGE SCALE GENOMIC DNA]</scope>
</reference>
<dbReference type="InterPro" id="IPR003729">
    <property type="entry name" value="Bi_nuclease_dom"/>
</dbReference>
<organism evidence="2 3">
    <name type="scientific">candidate division WOR-3 bacterium 4484_18</name>
    <dbReference type="NCBI Taxonomy" id="2020626"/>
    <lineage>
        <taxon>Bacteria</taxon>
        <taxon>Bacteria division WOR-3</taxon>
    </lineage>
</organism>
<comment type="caution">
    <text evidence="2">The sequence shown here is derived from an EMBL/GenBank/DDBJ whole genome shotgun (WGS) entry which is preliminary data.</text>
</comment>
<dbReference type="Pfam" id="PF02577">
    <property type="entry name" value="BFN_dom"/>
    <property type="match status" value="1"/>
</dbReference>
<dbReference type="EMBL" id="NMUJ01000045">
    <property type="protein sequence ID" value="OYV02859.1"/>
    <property type="molecule type" value="Genomic_DNA"/>
</dbReference>
<feature type="domain" description="BFN" evidence="1">
    <location>
        <begin position="6"/>
        <end position="137"/>
    </location>
</feature>